<dbReference type="Proteomes" id="UP001220324">
    <property type="component" value="Unassembled WGS sequence"/>
</dbReference>
<reference evidence="2 3" key="1">
    <citation type="journal article" date="2023" name="IMA Fungus">
        <title>Comparative genomic study of the Penicillium genus elucidates a diverse pangenome and 15 lateral gene transfer events.</title>
        <authorList>
            <person name="Petersen C."/>
            <person name="Sorensen T."/>
            <person name="Nielsen M.R."/>
            <person name="Sondergaard T.E."/>
            <person name="Sorensen J.L."/>
            <person name="Fitzpatrick D.A."/>
            <person name="Frisvad J.C."/>
            <person name="Nielsen K.L."/>
        </authorList>
    </citation>
    <scope>NUCLEOTIDE SEQUENCE [LARGE SCALE GENOMIC DNA]</scope>
    <source>
        <strain evidence="2 3">IBT 35679</strain>
    </source>
</reference>
<dbReference type="Gene3D" id="3.10.490.10">
    <property type="entry name" value="Gamma-glutamyl cyclotransferase-like"/>
    <property type="match status" value="1"/>
</dbReference>
<sequence>MDVIDPLDKPKMRKAKVIGYELAKWGDYPTLDGESGQEIPGYAYIVQSEEEAQKLAYYVTNAYKAASCLIYFVDKKSLPKHKGRRSCMPGMQRPC</sequence>
<gene>
    <name evidence="2" type="ORF">N7494_004983</name>
</gene>
<evidence type="ECO:0000313" key="3">
    <source>
        <dbReference type="Proteomes" id="UP001220324"/>
    </source>
</evidence>
<feature type="domain" description="Gamma-glutamylcyclotransferase AIG2-like" evidence="1">
    <location>
        <begin position="10"/>
        <end position="72"/>
    </location>
</feature>
<comment type="caution">
    <text evidence="2">The sequence shown here is derived from an EMBL/GenBank/DDBJ whole genome shotgun (WGS) entry which is preliminary data.</text>
</comment>
<dbReference type="InterPro" id="IPR009288">
    <property type="entry name" value="AIG2-like_dom"/>
</dbReference>
<accession>A0AAD6D1R3</accession>
<dbReference type="Pfam" id="PF06094">
    <property type="entry name" value="GGACT"/>
    <property type="match status" value="1"/>
</dbReference>
<evidence type="ECO:0000259" key="1">
    <source>
        <dbReference type="Pfam" id="PF06094"/>
    </source>
</evidence>
<organism evidence="2 3">
    <name type="scientific">Penicillium frequentans</name>
    <dbReference type="NCBI Taxonomy" id="3151616"/>
    <lineage>
        <taxon>Eukaryota</taxon>
        <taxon>Fungi</taxon>
        <taxon>Dikarya</taxon>
        <taxon>Ascomycota</taxon>
        <taxon>Pezizomycotina</taxon>
        <taxon>Eurotiomycetes</taxon>
        <taxon>Eurotiomycetidae</taxon>
        <taxon>Eurotiales</taxon>
        <taxon>Aspergillaceae</taxon>
        <taxon>Penicillium</taxon>
    </lineage>
</organism>
<dbReference type="AlphaFoldDB" id="A0AAD6D1R3"/>
<dbReference type="EMBL" id="JAQIZZ010000003">
    <property type="protein sequence ID" value="KAJ5547398.1"/>
    <property type="molecule type" value="Genomic_DNA"/>
</dbReference>
<proteinExistence type="predicted"/>
<keyword evidence="3" id="KW-1185">Reference proteome</keyword>
<evidence type="ECO:0000313" key="2">
    <source>
        <dbReference type="EMBL" id="KAJ5547398.1"/>
    </source>
</evidence>
<name>A0AAD6D1R3_9EURO</name>
<protein>
    <recommendedName>
        <fullName evidence="1">Gamma-glutamylcyclotransferase AIG2-like domain-containing protein</fullName>
    </recommendedName>
</protein>